<proteinExistence type="predicted"/>
<sequence length="73" mass="8834">MKVNLYLKFYMFSDISFIINVLKDVNVFFAAYYILKRTLYKSGNNFYQTYIKLLITAHTPNIKKHYKNCSRTY</sequence>
<keyword evidence="1" id="KW-0812">Transmembrane</keyword>
<accession>E6YKN5</accession>
<protein>
    <submittedName>
        <fullName evidence="2">Uncharacterized protein</fullName>
    </submittedName>
</protein>
<feature type="transmembrane region" description="Helical" evidence="1">
    <location>
        <begin position="15"/>
        <end position="35"/>
    </location>
</feature>
<dbReference type="AlphaFoldDB" id="E6YKN5"/>
<dbReference type="EMBL" id="FN645457">
    <property type="protein sequence ID" value="CBI77423.1"/>
    <property type="molecule type" value="Genomic_DNA"/>
</dbReference>
<keyword evidence="1" id="KW-0472">Membrane</keyword>
<evidence type="ECO:0000256" key="1">
    <source>
        <dbReference type="SAM" id="Phobius"/>
    </source>
</evidence>
<gene>
    <name evidence="2" type="ORF">BARRO_30004</name>
</gene>
<reference evidence="2" key="1">
    <citation type="journal article" date="2011" name="PLoS Genet.">
        <title>Parallel evolution of a type IV secretion system in radiating lineages of the host-restricted bacterial pathogen Bartonella.</title>
        <authorList>
            <person name="Engel P."/>
            <person name="Salzburger W."/>
            <person name="Liesch M."/>
            <person name="Chang C.C."/>
            <person name="Maruyama S."/>
            <person name="Lanz C."/>
            <person name="Calteau A."/>
            <person name="Lajus A."/>
            <person name="Medigue C."/>
            <person name="Schuster S.C."/>
            <person name="Dehio C."/>
        </authorList>
    </citation>
    <scope>NUCLEOTIDE SEQUENCE</scope>
    <source>
        <strain evidence="2">ATCC BAA-1498</strain>
    </source>
</reference>
<organism evidence="2">
    <name type="scientific">Bartonella rochalimae ATCC BAA-1498</name>
    <dbReference type="NCBI Taxonomy" id="685782"/>
    <lineage>
        <taxon>Bacteria</taxon>
        <taxon>Pseudomonadati</taxon>
        <taxon>Pseudomonadota</taxon>
        <taxon>Alphaproteobacteria</taxon>
        <taxon>Hyphomicrobiales</taxon>
        <taxon>Bartonellaceae</taxon>
        <taxon>Bartonella</taxon>
    </lineage>
</organism>
<name>E6YKN5_9HYPH</name>
<evidence type="ECO:0000313" key="2">
    <source>
        <dbReference type="EMBL" id="CBI77423.1"/>
    </source>
</evidence>
<keyword evidence="1" id="KW-1133">Transmembrane helix</keyword>